<accession>A0A8S3G2T5</accession>
<protein>
    <submittedName>
        <fullName evidence="1">Uncharacterized protein</fullName>
    </submittedName>
</protein>
<proteinExistence type="predicted"/>
<gene>
    <name evidence="1" type="ORF">BYL167_LOCUS71067</name>
</gene>
<evidence type="ECO:0000313" key="2">
    <source>
        <dbReference type="Proteomes" id="UP000681967"/>
    </source>
</evidence>
<name>A0A8S3G2T5_9BILA</name>
<reference evidence="1" key="1">
    <citation type="submission" date="2021-02" db="EMBL/GenBank/DDBJ databases">
        <authorList>
            <person name="Nowell W R."/>
        </authorList>
    </citation>
    <scope>NUCLEOTIDE SEQUENCE</scope>
</reference>
<sequence length="71" mass="7896">CGATVREIDENFYLHSFSLGCKPYTLANQTAPNVRKFIDDLLHDYGLSLNTNSFIVTDNESKMLAALRGAN</sequence>
<dbReference type="AlphaFoldDB" id="A0A8S3G2T5"/>
<dbReference type="Proteomes" id="UP000681967">
    <property type="component" value="Unassembled WGS sequence"/>
</dbReference>
<organism evidence="1 2">
    <name type="scientific">Rotaria magnacalcarata</name>
    <dbReference type="NCBI Taxonomy" id="392030"/>
    <lineage>
        <taxon>Eukaryota</taxon>
        <taxon>Metazoa</taxon>
        <taxon>Spiralia</taxon>
        <taxon>Gnathifera</taxon>
        <taxon>Rotifera</taxon>
        <taxon>Eurotatoria</taxon>
        <taxon>Bdelloidea</taxon>
        <taxon>Philodinida</taxon>
        <taxon>Philodinidae</taxon>
        <taxon>Rotaria</taxon>
    </lineage>
</organism>
<dbReference type="EMBL" id="CAJOBH010254414">
    <property type="protein sequence ID" value="CAF5145503.1"/>
    <property type="molecule type" value="Genomic_DNA"/>
</dbReference>
<feature type="non-terminal residue" evidence="1">
    <location>
        <position position="1"/>
    </location>
</feature>
<comment type="caution">
    <text evidence="1">The sequence shown here is derived from an EMBL/GenBank/DDBJ whole genome shotgun (WGS) entry which is preliminary data.</text>
</comment>
<evidence type="ECO:0000313" key="1">
    <source>
        <dbReference type="EMBL" id="CAF5145503.1"/>
    </source>
</evidence>